<reference evidence="6 7" key="1">
    <citation type="submission" date="2022-08" db="EMBL/GenBank/DDBJ databases">
        <title>novel species in genus Aeromicrobium.</title>
        <authorList>
            <person name="Ye L."/>
        </authorList>
    </citation>
    <scope>NUCLEOTIDE SEQUENCE [LARGE SCALE GENOMIC DNA]</scope>
    <source>
        <strain evidence="7">zg-Y1379</strain>
    </source>
</reference>
<dbReference type="Proteomes" id="UP001316184">
    <property type="component" value="Chromosome"/>
</dbReference>
<evidence type="ECO:0000256" key="1">
    <source>
        <dbReference type="ARBA" id="ARBA00001974"/>
    </source>
</evidence>
<evidence type="ECO:0000313" key="6">
    <source>
        <dbReference type="EMBL" id="UUP12618.1"/>
    </source>
</evidence>
<dbReference type="InterPro" id="IPR036188">
    <property type="entry name" value="FAD/NAD-bd_sf"/>
</dbReference>
<dbReference type="EMBL" id="CP102173">
    <property type="protein sequence ID" value="UUP12618.1"/>
    <property type="molecule type" value="Genomic_DNA"/>
</dbReference>
<dbReference type="InterPro" id="IPR003953">
    <property type="entry name" value="FAD-dep_OxRdtase_2_FAD-bd"/>
</dbReference>
<sequence>MDVDVVVVGAGAAGLSCAIRAASAGASVLLVEKDRRLGGTLHLSGGHLAAGGTRRQREQGIADSPEEHLTDIRRISQGTARAELVEIVATHAPATVDWLDDRGFDFAPETPRIVYGHEPYETARTVYGVNEGVSILAVLEQELDRVRATADLDVWLDAAVTELLTGEDGRVTGVGVLRSGKEVEVGAGAVVLATGGYGADPELFRELEGVPLVSAAARTSTGDGIHLGLSVGAALQGAGTYLPTFGGLPDPVSPGRANWHDRQRLTSERPPWEIYVDRDGRRWVAEDEESIDEKERALVGVPDQTFWTIFDDTALSAASGGLQQIVVGREPDEVRAMANTRPGVHSAASLAELAELAGIDAAGLAATVASYNRAVEAGVDEQFGRTHLPAPIANGPFYALRNHAITLVTFQGVDIDADCAVRSEDGTVIGGLYAVGEIIGAGATCGNSFCSGMLLTPALTLGRLLGDRLGQLAS</sequence>
<accession>A0ABY5M6J9</accession>
<dbReference type="SUPFAM" id="SSF56425">
    <property type="entry name" value="Succinate dehydrogenase/fumarate reductase flavoprotein, catalytic domain"/>
    <property type="match status" value="1"/>
</dbReference>
<dbReference type="RefSeq" id="WP_232400153.1">
    <property type="nucleotide sequence ID" value="NZ_CP102173.1"/>
</dbReference>
<proteinExistence type="predicted"/>
<dbReference type="PANTHER" id="PTHR43400:SF10">
    <property type="entry name" value="3-OXOSTEROID 1-DEHYDROGENASE"/>
    <property type="match status" value="1"/>
</dbReference>
<dbReference type="Gene3D" id="3.50.50.60">
    <property type="entry name" value="FAD/NAD(P)-binding domain"/>
    <property type="match status" value="1"/>
</dbReference>
<organism evidence="6 7">
    <name type="scientific">Aeromicrobium wangtongii</name>
    <dbReference type="NCBI Taxonomy" id="2969247"/>
    <lineage>
        <taxon>Bacteria</taxon>
        <taxon>Bacillati</taxon>
        <taxon>Actinomycetota</taxon>
        <taxon>Actinomycetes</taxon>
        <taxon>Propionibacteriales</taxon>
        <taxon>Nocardioidaceae</taxon>
        <taxon>Aeromicrobium</taxon>
    </lineage>
</organism>
<dbReference type="InterPro" id="IPR050315">
    <property type="entry name" value="FAD-oxidoreductase_2"/>
</dbReference>
<dbReference type="Pfam" id="PF00890">
    <property type="entry name" value="FAD_binding_2"/>
    <property type="match status" value="1"/>
</dbReference>
<dbReference type="SUPFAM" id="SSF51905">
    <property type="entry name" value="FAD/NAD(P)-binding domain"/>
    <property type="match status" value="1"/>
</dbReference>
<evidence type="ECO:0000256" key="4">
    <source>
        <dbReference type="ARBA" id="ARBA00023002"/>
    </source>
</evidence>
<dbReference type="PRINTS" id="PR00368">
    <property type="entry name" value="FADPNR"/>
</dbReference>
<keyword evidence="3" id="KW-0274">FAD</keyword>
<evidence type="ECO:0000313" key="7">
    <source>
        <dbReference type="Proteomes" id="UP001316184"/>
    </source>
</evidence>
<dbReference type="Gene3D" id="3.90.700.10">
    <property type="entry name" value="Succinate dehydrogenase/fumarate reductase flavoprotein, catalytic domain"/>
    <property type="match status" value="1"/>
</dbReference>
<evidence type="ECO:0000256" key="2">
    <source>
        <dbReference type="ARBA" id="ARBA00022630"/>
    </source>
</evidence>
<protein>
    <submittedName>
        <fullName evidence="6">FAD-dependent oxidoreductase</fullName>
    </submittedName>
</protein>
<evidence type="ECO:0000259" key="5">
    <source>
        <dbReference type="Pfam" id="PF00890"/>
    </source>
</evidence>
<gene>
    <name evidence="6" type="ORF">NQV15_12215</name>
</gene>
<keyword evidence="2" id="KW-0285">Flavoprotein</keyword>
<comment type="cofactor">
    <cofactor evidence="1">
        <name>FAD</name>
        <dbReference type="ChEBI" id="CHEBI:57692"/>
    </cofactor>
</comment>
<evidence type="ECO:0000256" key="3">
    <source>
        <dbReference type="ARBA" id="ARBA00022827"/>
    </source>
</evidence>
<feature type="domain" description="FAD-dependent oxidoreductase 2 FAD-binding" evidence="5">
    <location>
        <begin position="4"/>
        <end position="451"/>
    </location>
</feature>
<keyword evidence="4" id="KW-0560">Oxidoreductase</keyword>
<name>A0ABY5M6J9_9ACTN</name>
<dbReference type="PANTHER" id="PTHR43400">
    <property type="entry name" value="FUMARATE REDUCTASE"/>
    <property type="match status" value="1"/>
</dbReference>
<dbReference type="InterPro" id="IPR027477">
    <property type="entry name" value="Succ_DH/fumarate_Rdtase_cat_sf"/>
</dbReference>
<keyword evidence="7" id="KW-1185">Reference proteome</keyword>